<dbReference type="PANTHER" id="PTHR40265">
    <property type="entry name" value="BLL2707 PROTEIN"/>
    <property type="match status" value="1"/>
</dbReference>
<comment type="caution">
    <text evidence="2">The sequence shown here is derived from an EMBL/GenBank/DDBJ whole genome shotgun (WGS) entry which is preliminary data.</text>
</comment>
<dbReference type="Proteomes" id="UP001230156">
    <property type="component" value="Unassembled WGS sequence"/>
</dbReference>
<dbReference type="InterPro" id="IPR037523">
    <property type="entry name" value="VOC_core"/>
</dbReference>
<reference evidence="3" key="1">
    <citation type="submission" date="2023-08" db="EMBL/GenBank/DDBJ databases">
        <title>Rhodospirillaceae gen. nov., a novel taxon isolated from the Yangtze River Yuezi River estuary sludge.</title>
        <authorList>
            <person name="Ruan L."/>
        </authorList>
    </citation>
    <scope>NUCLEOTIDE SEQUENCE [LARGE SCALE GENOMIC DNA]</scope>
    <source>
        <strain evidence="3">R-7</strain>
    </source>
</reference>
<protein>
    <submittedName>
        <fullName evidence="2">VOC family protein</fullName>
    </submittedName>
</protein>
<proteinExistence type="predicted"/>
<dbReference type="EMBL" id="JAUYVI010000006">
    <property type="protein sequence ID" value="MDQ7250107.1"/>
    <property type="molecule type" value="Genomic_DNA"/>
</dbReference>
<feature type="domain" description="VOC" evidence="1">
    <location>
        <begin position="12"/>
        <end position="151"/>
    </location>
</feature>
<dbReference type="Pfam" id="PF13468">
    <property type="entry name" value="Glyoxalase_3"/>
    <property type="match status" value="1"/>
</dbReference>
<dbReference type="PANTHER" id="PTHR40265:SF1">
    <property type="entry name" value="GLYOXALASE-LIKE DOMAIN-CONTAINING PROTEIN"/>
    <property type="match status" value="1"/>
</dbReference>
<dbReference type="Gene3D" id="3.10.180.10">
    <property type="entry name" value="2,3-Dihydroxybiphenyl 1,2-Dioxygenase, domain 1"/>
    <property type="match status" value="1"/>
</dbReference>
<organism evidence="2 3">
    <name type="scientific">Dongia sedimenti</name>
    <dbReference type="NCBI Taxonomy" id="3064282"/>
    <lineage>
        <taxon>Bacteria</taxon>
        <taxon>Pseudomonadati</taxon>
        <taxon>Pseudomonadota</taxon>
        <taxon>Alphaproteobacteria</taxon>
        <taxon>Rhodospirillales</taxon>
        <taxon>Dongiaceae</taxon>
        <taxon>Dongia</taxon>
    </lineage>
</organism>
<accession>A0ABU0YSC0</accession>
<dbReference type="RefSeq" id="WP_379958931.1">
    <property type="nucleotide sequence ID" value="NZ_JAUYVI010000006.1"/>
</dbReference>
<evidence type="ECO:0000313" key="3">
    <source>
        <dbReference type="Proteomes" id="UP001230156"/>
    </source>
</evidence>
<sequence length="287" mass="31817">MKFDHAAEAITGIDHTLVGVRDLEAARRAWETLGFTLTPRGRHIGWGTGNYCIMLESGYIELLGVVDSSQFLNNLDGFLEKREGLMGLAFGTENSRQCAEDLKASGVVFEGPKGLKRKLELPEGEVLPAFELLYLDRAATPGLNAFITHHLTPEMIRRPEWLRHANRARRLISVTVVTEDPVRTVIGYLPLFGPDRVQVSDAMTVVDTGAGAIRFVTPKGLRTLYDALLPLPEHDTPWVASMKIEVADKNRCRDFLKDRNVPVEKTGKGCLVPPEVANGCIIEFVQL</sequence>
<dbReference type="PROSITE" id="PS51819">
    <property type="entry name" value="VOC"/>
    <property type="match status" value="1"/>
</dbReference>
<keyword evidence="3" id="KW-1185">Reference proteome</keyword>
<gene>
    <name evidence="2" type="ORF">Q8A70_20625</name>
</gene>
<name>A0ABU0YSC0_9PROT</name>
<dbReference type="InterPro" id="IPR025870">
    <property type="entry name" value="Glyoxalase-like_dom"/>
</dbReference>
<dbReference type="InterPro" id="IPR029068">
    <property type="entry name" value="Glyas_Bleomycin-R_OHBP_Dase"/>
</dbReference>
<dbReference type="SUPFAM" id="SSF54593">
    <property type="entry name" value="Glyoxalase/Bleomycin resistance protein/Dihydroxybiphenyl dioxygenase"/>
    <property type="match status" value="1"/>
</dbReference>
<evidence type="ECO:0000259" key="1">
    <source>
        <dbReference type="PROSITE" id="PS51819"/>
    </source>
</evidence>
<evidence type="ECO:0000313" key="2">
    <source>
        <dbReference type="EMBL" id="MDQ7250107.1"/>
    </source>
</evidence>